<evidence type="ECO:0000313" key="1">
    <source>
        <dbReference type="EMBL" id="PZA09297.1"/>
    </source>
</evidence>
<sequence>MTEIEIAQQVLSCLHQTETAEPHSAVSSLKRLISYIHGAGTVHSCEVDEARSSTFMAICEYAKALHRGLPADSLRPAAIDAAEKWRSLAG</sequence>
<comment type="caution">
    <text evidence="1">The sequence shown here is derived from an EMBL/GenBank/DDBJ whole genome shotgun (WGS) entry which is preliminary data.</text>
</comment>
<name>A0A323UAR7_RHOPL</name>
<dbReference type="EMBL" id="QKQS01000038">
    <property type="protein sequence ID" value="PZA09297.1"/>
    <property type="molecule type" value="Genomic_DNA"/>
</dbReference>
<reference evidence="1 2" key="1">
    <citation type="submission" date="2018-06" db="EMBL/GenBank/DDBJ databases">
        <title>Draft Whole-Genome Sequence of the purple photosynthetic bacterium Rhodospeudomonas palustris XCP.</title>
        <authorList>
            <person name="Rayyan A."/>
            <person name="Meyer T.E."/>
            <person name="Kyndt J.A."/>
        </authorList>
    </citation>
    <scope>NUCLEOTIDE SEQUENCE [LARGE SCALE GENOMIC DNA]</scope>
    <source>
        <strain evidence="1 2">XCP</strain>
    </source>
</reference>
<dbReference type="RefSeq" id="WP_110788644.1">
    <property type="nucleotide sequence ID" value="NZ_QKQS01000038.1"/>
</dbReference>
<proteinExistence type="predicted"/>
<protein>
    <submittedName>
        <fullName evidence="1">Uncharacterized protein</fullName>
    </submittedName>
</protein>
<organism evidence="1 2">
    <name type="scientific">Rhodopseudomonas palustris</name>
    <dbReference type="NCBI Taxonomy" id="1076"/>
    <lineage>
        <taxon>Bacteria</taxon>
        <taxon>Pseudomonadati</taxon>
        <taxon>Pseudomonadota</taxon>
        <taxon>Alphaproteobacteria</taxon>
        <taxon>Hyphomicrobiales</taxon>
        <taxon>Nitrobacteraceae</taxon>
        <taxon>Rhodopseudomonas</taxon>
    </lineage>
</organism>
<dbReference type="Proteomes" id="UP000248134">
    <property type="component" value="Unassembled WGS sequence"/>
</dbReference>
<gene>
    <name evidence="1" type="ORF">DNX69_24665</name>
</gene>
<dbReference type="OrthoDB" id="8139421at2"/>
<dbReference type="AlphaFoldDB" id="A0A323UAR7"/>
<evidence type="ECO:0000313" key="2">
    <source>
        <dbReference type="Proteomes" id="UP000248134"/>
    </source>
</evidence>
<accession>A0A323UAR7</accession>